<dbReference type="Gene3D" id="2.40.10.10">
    <property type="entry name" value="Trypsin-like serine proteases"/>
    <property type="match status" value="2"/>
</dbReference>
<dbReference type="Proteomes" id="UP000054047">
    <property type="component" value="Unassembled WGS sequence"/>
</dbReference>
<dbReference type="PRINTS" id="PR00722">
    <property type="entry name" value="CHYMOTRYPSIN"/>
</dbReference>
<feature type="region of interest" description="Disordered" evidence="4">
    <location>
        <begin position="207"/>
        <end position="248"/>
    </location>
</feature>
<accession>A0A0C2GEQ6</accession>
<evidence type="ECO:0000256" key="4">
    <source>
        <dbReference type="SAM" id="MobiDB-lite"/>
    </source>
</evidence>
<dbReference type="InterPro" id="IPR018114">
    <property type="entry name" value="TRYPSIN_HIS"/>
</dbReference>
<name>A0A0C2GEQ6_9BILA</name>
<proteinExistence type="inferred from homology"/>
<gene>
    <name evidence="6" type="ORF">ANCDUO_10110</name>
</gene>
<sequence length="248" mass="26966">MFAPPNEKIFAEGCSGVQISPRHILTAAHCVLEFDENHNEDQCRLNRTNNAVSVMMKPGNILVFVGINKANFSGGSILQLLKARYNVIKIIVHNFDYCEQKNDLALIELSQNISENRSTPICMPTEDLQLHGILYASGFGKDAAVPETLYPNPYVEQKVVAQHVLGVDETTHDIVTSTFAKGTLQGDSGGPLFQVDRSGIHTLVGITSAGFGPDKRKSDTGQSVCPAEDTSSEENPPGVKQKEIGRQS</sequence>
<dbReference type="InterPro" id="IPR009003">
    <property type="entry name" value="Peptidase_S1_PA"/>
</dbReference>
<evidence type="ECO:0000313" key="7">
    <source>
        <dbReference type="Proteomes" id="UP000054047"/>
    </source>
</evidence>
<evidence type="ECO:0000256" key="3">
    <source>
        <dbReference type="RuleBase" id="RU363034"/>
    </source>
</evidence>
<dbReference type="Pfam" id="PF00089">
    <property type="entry name" value="Trypsin"/>
    <property type="match status" value="1"/>
</dbReference>
<dbReference type="InterPro" id="IPR001254">
    <property type="entry name" value="Trypsin_dom"/>
</dbReference>
<comment type="similarity">
    <text evidence="2">Belongs to the peptidase S1 family. CLIP subfamily.</text>
</comment>
<keyword evidence="3" id="KW-0720">Serine protease</keyword>
<organism evidence="6 7">
    <name type="scientific">Ancylostoma duodenale</name>
    <dbReference type="NCBI Taxonomy" id="51022"/>
    <lineage>
        <taxon>Eukaryota</taxon>
        <taxon>Metazoa</taxon>
        <taxon>Ecdysozoa</taxon>
        <taxon>Nematoda</taxon>
        <taxon>Chromadorea</taxon>
        <taxon>Rhabditida</taxon>
        <taxon>Rhabditina</taxon>
        <taxon>Rhabditomorpha</taxon>
        <taxon>Strongyloidea</taxon>
        <taxon>Ancylostomatidae</taxon>
        <taxon>Ancylostomatinae</taxon>
        <taxon>Ancylostoma</taxon>
    </lineage>
</organism>
<keyword evidence="3" id="KW-0378">Hydrolase</keyword>
<dbReference type="SUPFAM" id="SSF50494">
    <property type="entry name" value="Trypsin-like serine proteases"/>
    <property type="match status" value="1"/>
</dbReference>
<dbReference type="InterPro" id="IPR001314">
    <property type="entry name" value="Peptidase_S1A"/>
</dbReference>
<protein>
    <submittedName>
        <fullName evidence="6">Trypsin</fullName>
    </submittedName>
</protein>
<keyword evidence="1" id="KW-1015">Disulfide bond</keyword>
<dbReference type="PANTHER" id="PTHR24256">
    <property type="entry name" value="TRYPTASE-RELATED"/>
    <property type="match status" value="1"/>
</dbReference>
<evidence type="ECO:0000313" key="6">
    <source>
        <dbReference type="EMBL" id="KIH59650.1"/>
    </source>
</evidence>
<dbReference type="AlphaFoldDB" id="A0A0C2GEQ6"/>
<dbReference type="InterPro" id="IPR043504">
    <property type="entry name" value="Peptidase_S1_PA_chymotrypsin"/>
</dbReference>
<dbReference type="PROSITE" id="PS00134">
    <property type="entry name" value="TRYPSIN_HIS"/>
    <property type="match status" value="1"/>
</dbReference>
<dbReference type="InterPro" id="IPR033116">
    <property type="entry name" value="TRYPSIN_SER"/>
</dbReference>
<evidence type="ECO:0000259" key="5">
    <source>
        <dbReference type="PROSITE" id="PS50240"/>
    </source>
</evidence>
<keyword evidence="7" id="KW-1185">Reference proteome</keyword>
<feature type="domain" description="Peptidase S1" evidence="5">
    <location>
        <begin position="14"/>
        <end position="248"/>
    </location>
</feature>
<keyword evidence="3" id="KW-0645">Protease</keyword>
<evidence type="ECO:0000256" key="2">
    <source>
        <dbReference type="ARBA" id="ARBA00024195"/>
    </source>
</evidence>
<reference evidence="6 7" key="1">
    <citation type="submission" date="2013-12" db="EMBL/GenBank/DDBJ databases">
        <title>Draft genome of the parsitic nematode Ancylostoma duodenale.</title>
        <authorList>
            <person name="Mitreva M."/>
        </authorList>
    </citation>
    <scope>NUCLEOTIDE SEQUENCE [LARGE SCALE GENOMIC DNA]</scope>
    <source>
        <strain evidence="6 7">Zhejiang</strain>
    </source>
</reference>
<dbReference type="PROSITE" id="PS50240">
    <property type="entry name" value="TRYPSIN_DOM"/>
    <property type="match status" value="1"/>
</dbReference>
<dbReference type="InterPro" id="IPR051487">
    <property type="entry name" value="Ser/Thr_Proteases_Immune/Dev"/>
</dbReference>
<dbReference type="GO" id="GO:0006508">
    <property type="term" value="P:proteolysis"/>
    <property type="evidence" value="ECO:0007669"/>
    <property type="project" value="UniProtKB-KW"/>
</dbReference>
<dbReference type="GO" id="GO:0004252">
    <property type="term" value="F:serine-type endopeptidase activity"/>
    <property type="evidence" value="ECO:0007669"/>
    <property type="project" value="InterPro"/>
</dbReference>
<evidence type="ECO:0000256" key="1">
    <source>
        <dbReference type="ARBA" id="ARBA00023157"/>
    </source>
</evidence>
<dbReference type="OrthoDB" id="5831241at2759"/>
<dbReference type="PROSITE" id="PS00135">
    <property type="entry name" value="TRYPSIN_SER"/>
    <property type="match status" value="1"/>
</dbReference>
<dbReference type="EMBL" id="KN731731">
    <property type="protein sequence ID" value="KIH59650.1"/>
    <property type="molecule type" value="Genomic_DNA"/>
</dbReference>
<dbReference type="SMART" id="SM00020">
    <property type="entry name" value="Tryp_SPc"/>
    <property type="match status" value="1"/>
</dbReference>